<evidence type="ECO:0000256" key="5">
    <source>
        <dbReference type="ARBA" id="ARBA00022880"/>
    </source>
</evidence>
<dbReference type="GO" id="GO:0000076">
    <property type="term" value="P:DNA replication checkpoint signaling"/>
    <property type="evidence" value="ECO:0007669"/>
    <property type="project" value="TreeGrafter"/>
</dbReference>
<keyword evidence="6" id="KW-0234">DNA repair</keyword>
<keyword evidence="7" id="KW-0539">Nucleus</keyword>
<evidence type="ECO:0000256" key="9">
    <source>
        <dbReference type="ARBA" id="ARBA00023306"/>
    </source>
</evidence>
<dbReference type="GO" id="GO:0043111">
    <property type="term" value="P:replication fork arrest"/>
    <property type="evidence" value="ECO:0007669"/>
    <property type="project" value="TreeGrafter"/>
</dbReference>
<reference evidence="11 12" key="1">
    <citation type="submission" date="2017-05" db="EMBL/GenBank/DDBJ databases">
        <title>The Genome Sequence of Candida krusei Ckrusei653.</title>
        <authorList>
            <person name="Cuomo C."/>
            <person name="Forche A."/>
            <person name="Young S."/>
            <person name="Abouelleil A."/>
            <person name="Cao P."/>
            <person name="Chapman S."/>
            <person name="Cusick C."/>
            <person name="Shea T."/>
            <person name="Nusbaum C."/>
            <person name="Birren B."/>
        </authorList>
    </citation>
    <scope>NUCLEOTIDE SEQUENCE [LARGE SCALE GENOMIC DNA]</scope>
    <source>
        <strain evidence="11 12">Ckrusei653</strain>
    </source>
</reference>
<name>A0A1Z8JRP4_PICKU</name>
<comment type="subcellular location">
    <subcellularLocation>
        <location evidence="1">Nucleus</location>
    </subcellularLocation>
</comment>
<dbReference type="GO" id="GO:0006281">
    <property type="term" value="P:DNA repair"/>
    <property type="evidence" value="ECO:0007669"/>
    <property type="project" value="UniProtKB-KW"/>
</dbReference>
<keyword evidence="8" id="KW-0469">Meiosis</keyword>
<evidence type="ECO:0000313" key="12">
    <source>
        <dbReference type="Proteomes" id="UP000195871"/>
    </source>
</evidence>
<dbReference type="AlphaFoldDB" id="A0A1Z8JRP4"/>
<organism evidence="11 12">
    <name type="scientific">Pichia kudriavzevii</name>
    <name type="common">Yeast</name>
    <name type="synonym">Issatchenkia orientalis</name>
    <dbReference type="NCBI Taxonomy" id="4909"/>
    <lineage>
        <taxon>Eukaryota</taxon>
        <taxon>Fungi</taxon>
        <taxon>Dikarya</taxon>
        <taxon>Ascomycota</taxon>
        <taxon>Saccharomycotina</taxon>
        <taxon>Pichiomycetes</taxon>
        <taxon>Pichiales</taxon>
        <taxon>Pichiaceae</taxon>
        <taxon>Pichia</taxon>
    </lineage>
</organism>
<dbReference type="InterPro" id="IPR044998">
    <property type="entry name" value="Timeless"/>
</dbReference>
<evidence type="ECO:0000256" key="4">
    <source>
        <dbReference type="ARBA" id="ARBA00022763"/>
    </source>
</evidence>
<proteinExistence type="inferred from homology"/>
<dbReference type="PANTHER" id="PTHR22940:SF4">
    <property type="entry name" value="PROTEIN TIMELESS HOMOLOG"/>
    <property type="match status" value="1"/>
</dbReference>
<dbReference type="Proteomes" id="UP000195871">
    <property type="component" value="Unassembled WGS sequence"/>
</dbReference>
<evidence type="ECO:0000256" key="7">
    <source>
        <dbReference type="ARBA" id="ARBA00023242"/>
    </source>
</evidence>
<keyword evidence="4" id="KW-0227">DNA damage</keyword>
<evidence type="ECO:0000313" key="11">
    <source>
        <dbReference type="EMBL" id="OUT23092.1"/>
    </source>
</evidence>
<dbReference type="InterPro" id="IPR006906">
    <property type="entry name" value="Timeless_N"/>
</dbReference>
<evidence type="ECO:0000259" key="10">
    <source>
        <dbReference type="Pfam" id="PF04821"/>
    </source>
</evidence>
<feature type="domain" description="Timeless N-terminal" evidence="10">
    <location>
        <begin position="111"/>
        <end position="420"/>
    </location>
</feature>
<protein>
    <recommendedName>
        <fullName evidence="3">Topoisomerase 1-associated factor 1</fullName>
    </recommendedName>
</protein>
<evidence type="ECO:0000256" key="6">
    <source>
        <dbReference type="ARBA" id="ARBA00023204"/>
    </source>
</evidence>
<comment type="caution">
    <text evidence="11">The sequence shown here is derived from an EMBL/GenBank/DDBJ whole genome shotgun (WGS) entry which is preliminary data.</text>
</comment>
<dbReference type="GO" id="GO:0051321">
    <property type="term" value="P:meiotic cell cycle"/>
    <property type="evidence" value="ECO:0007669"/>
    <property type="project" value="UniProtKB-KW"/>
</dbReference>
<gene>
    <name evidence="11" type="ORF">CAS74_001400</name>
</gene>
<accession>A0A1Z8JRP4</accession>
<sequence>MSTIEDDVFYEQDELDFEELIEKNMDSNFEDDENIDKDLLSDLEEYEDEEVDGSKEKIKREERLQQKMNMTKNPLTSVSLTATKDEDHIKRRVAMLCSALGGFDLNPPQDYILGIEAAGCLRDIKRLLKVVDEEKNVHVVASACHDSGLLINDLVPIVVQFGTTDVANADPDIIKLLLSCLELITKLMTPITLGNDDVDDTGLLKLKRAQIEYKHRLLHYKKGKIFKYLVALIIPVLQLERSEVTHRDNIILNLCLTLFTNILRIKPSDANTAKKNKSHVINVFQELPPGILEEDISLEVVLEVYRKYKILPIVQTIASNLSNEFESRILGTACLDFYYYSFVSVDPKSLVDDIGKAGNALDSLPKSAAIADARDETNDRNVSNINDRLRQLKMKEKENIRSFKSKSSTRHAKFGSLISVQDRKNGTRVLSGQDKLRDTNIVGLLDKNVSKIESGKIFNRINKKENEGHEKIVRLNIRSRELLSKFVQDFIENGFPIVFREMYSMILEGLVHPEEKKIYKLDYDFFFVVNWILRFEMCYQSVHKRGLRTVSKYKYFYCCFTGKTIKDLINVFIPTYTKVNYDCLRVTTCVLKNILSSALTIHSYENFEDSKMLSDDKMVLKALVQTGEAVLRLVFEIESEVKSLLRLPQDAHRRSYCLDWK</sequence>
<dbReference type="VEuPathDB" id="FungiDB:C5L36_0A02040"/>
<dbReference type="GO" id="GO:0003677">
    <property type="term" value="F:DNA binding"/>
    <property type="evidence" value="ECO:0007669"/>
    <property type="project" value="TreeGrafter"/>
</dbReference>
<evidence type="ECO:0000256" key="3">
    <source>
        <dbReference type="ARBA" id="ARBA00021529"/>
    </source>
</evidence>
<evidence type="ECO:0000256" key="8">
    <source>
        <dbReference type="ARBA" id="ARBA00023254"/>
    </source>
</evidence>
<keyword evidence="9" id="KW-0131">Cell cycle</keyword>
<dbReference type="Pfam" id="PF04821">
    <property type="entry name" value="TIMELESS"/>
    <property type="match status" value="1"/>
</dbReference>
<dbReference type="PANTHER" id="PTHR22940">
    <property type="entry name" value="TIMEOUT/TIMELESS-2"/>
    <property type="match status" value="1"/>
</dbReference>
<dbReference type="EMBL" id="NHMM01000002">
    <property type="protein sequence ID" value="OUT23092.1"/>
    <property type="molecule type" value="Genomic_DNA"/>
</dbReference>
<evidence type="ECO:0000256" key="2">
    <source>
        <dbReference type="ARBA" id="ARBA00008174"/>
    </source>
</evidence>
<comment type="similarity">
    <text evidence="2">Belongs to the timeless family.</text>
</comment>
<keyword evidence="5" id="KW-0236">DNA replication inhibitor</keyword>
<evidence type="ECO:0000256" key="1">
    <source>
        <dbReference type="ARBA" id="ARBA00004123"/>
    </source>
</evidence>
<dbReference type="GO" id="GO:0031298">
    <property type="term" value="C:replication fork protection complex"/>
    <property type="evidence" value="ECO:0007669"/>
    <property type="project" value="TreeGrafter"/>
</dbReference>